<organism evidence="2 3">
    <name type="scientific">Fusarium austroafricanum</name>
    <dbReference type="NCBI Taxonomy" id="2364996"/>
    <lineage>
        <taxon>Eukaryota</taxon>
        <taxon>Fungi</taxon>
        <taxon>Dikarya</taxon>
        <taxon>Ascomycota</taxon>
        <taxon>Pezizomycotina</taxon>
        <taxon>Sordariomycetes</taxon>
        <taxon>Hypocreomycetidae</taxon>
        <taxon>Hypocreales</taxon>
        <taxon>Nectriaceae</taxon>
        <taxon>Fusarium</taxon>
        <taxon>Fusarium concolor species complex</taxon>
    </lineage>
</organism>
<dbReference type="PANTHER" id="PTHR21310:SF37">
    <property type="entry name" value="AMINOGLYCOSIDE PHOSPHOTRANSFERASE DOMAIN-CONTAINING PROTEIN"/>
    <property type="match status" value="1"/>
</dbReference>
<dbReference type="Proteomes" id="UP000605986">
    <property type="component" value="Unassembled WGS sequence"/>
</dbReference>
<gene>
    <name evidence="2" type="ORF">F53441_14699</name>
</gene>
<evidence type="ECO:0000313" key="3">
    <source>
        <dbReference type="Proteomes" id="UP000605986"/>
    </source>
</evidence>
<protein>
    <submittedName>
        <fullName evidence="2">Protein kinase-like domain protein</fullName>
    </submittedName>
</protein>
<keyword evidence="3" id="KW-1185">Reference proteome</keyword>
<dbReference type="SUPFAM" id="SSF56112">
    <property type="entry name" value="Protein kinase-like (PK-like)"/>
    <property type="match status" value="1"/>
</dbReference>
<dbReference type="Gene3D" id="3.90.1200.10">
    <property type="match status" value="1"/>
</dbReference>
<dbReference type="InterPro" id="IPR051678">
    <property type="entry name" value="AGP_Transferase"/>
</dbReference>
<evidence type="ECO:0000259" key="1">
    <source>
        <dbReference type="Pfam" id="PF01636"/>
    </source>
</evidence>
<feature type="non-terminal residue" evidence="2">
    <location>
        <position position="323"/>
    </location>
</feature>
<dbReference type="InterPro" id="IPR011009">
    <property type="entry name" value="Kinase-like_dom_sf"/>
</dbReference>
<dbReference type="Pfam" id="PF01636">
    <property type="entry name" value="APH"/>
    <property type="match status" value="1"/>
</dbReference>
<evidence type="ECO:0000313" key="2">
    <source>
        <dbReference type="EMBL" id="KAF4414802.1"/>
    </source>
</evidence>
<dbReference type="GO" id="GO:0016301">
    <property type="term" value="F:kinase activity"/>
    <property type="evidence" value="ECO:0007669"/>
    <property type="project" value="UniProtKB-KW"/>
</dbReference>
<dbReference type="Gene3D" id="3.30.200.20">
    <property type="entry name" value="Phosphorylase Kinase, domain 1"/>
    <property type="match status" value="1"/>
</dbReference>
<name>A0A8H4N862_9HYPO</name>
<dbReference type="EMBL" id="JAADJG010001684">
    <property type="protein sequence ID" value="KAF4414802.1"/>
    <property type="molecule type" value="Genomic_DNA"/>
</dbReference>
<comment type="caution">
    <text evidence="2">The sequence shown here is derived from an EMBL/GenBank/DDBJ whole genome shotgun (WGS) entry which is preliminary data.</text>
</comment>
<keyword evidence="2" id="KW-0418">Kinase</keyword>
<feature type="domain" description="Aminoglycoside phosphotransferase" evidence="1">
    <location>
        <begin position="59"/>
        <end position="315"/>
    </location>
</feature>
<reference evidence="2" key="1">
    <citation type="submission" date="2020-01" db="EMBL/GenBank/DDBJ databases">
        <title>Identification and distribution of gene clusters putatively required for synthesis of sphingolipid metabolism inhibitors in phylogenetically diverse species of the filamentous fungus Fusarium.</title>
        <authorList>
            <person name="Kim H.-S."/>
            <person name="Busman M."/>
            <person name="Brown D.W."/>
            <person name="Divon H."/>
            <person name="Uhlig S."/>
            <person name="Proctor R.H."/>
        </authorList>
    </citation>
    <scope>NUCLEOTIDE SEQUENCE</scope>
    <source>
        <strain evidence="2">NRRL 53441</strain>
    </source>
</reference>
<sequence length="323" mass="36545">MAPFDEIWKKNAQDEALKFAGKIFDAKDTIVSFVDNRLGWEGSAQYDTLLAGSFNISLKVQRGGSNQYAIIRFPFQGKSFEPWGEEKVTNEAMTMEYIRKHTQIPIPTVHYWGNTEQSPGKLGPFLIMDFVEGENLGRFLAAPTDDKSAPIVLNPEIDAYILDGIYEQIAQFILELSRLEFPRIGAIAPDHSSGKWNVVGRPLTYDMNEVVTAGGCSPTEVTLNKSFDSAQDFFQACTEFFQKHLEVQRNISGDDDVAWKQFVARQCLAKLVPKFTIDHSGPFRLFCDDFRPSNMLIDPKTHRIVAVFDFEFTNAMPAQFIED</sequence>
<dbReference type="OrthoDB" id="5412996at2759"/>
<proteinExistence type="predicted"/>
<accession>A0A8H4N862</accession>
<dbReference type="PANTHER" id="PTHR21310">
    <property type="entry name" value="AMINOGLYCOSIDE PHOSPHOTRANSFERASE-RELATED-RELATED"/>
    <property type="match status" value="1"/>
</dbReference>
<dbReference type="AlphaFoldDB" id="A0A8H4N862"/>
<dbReference type="InterPro" id="IPR002575">
    <property type="entry name" value="Aminoglycoside_PTrfase"/>
</dbReference>
<keyword evidence="2" id="KW-0808">Transferase</keyword>